<dbReference type="AlphaFoldDB" id="A0A1W0AV49"/>
<proteinExistence type="predicted"/>
<dbReference type="RefSeq" id="WP_077116089.1">
    <property type="nucleotide sequence ID" value="NZ_LOKT01000010.1"/>
</dbReference>
<dbReference type="Proteomes" id="UP000188836">
    <property type="component" value="Unassembled WGS sequence"/>
</dbReference>
<protein>
    <submittedName>
        <fullName evidence="2">Uncharacterized protein</fullName>
    </submittedName>
</protein>
<keyword evidence="3" id="KW-1185">Reference proteome</keyword>
<accession>A0A1W0AV49</accession>
<gene>
    <name evidence="2" type="ORF">B0T46_09160</name>
</gene>
<evidence type="ECO:0000313" key="2">
    <source>
        <dbReference type="EMBL" id="ONM49088.1"/>
    </source>
</evidence>
<organism evidence="2 3">
    <name type="scientific">Nocardia donostiensis</name>
    <dbReference type="NCBI Taxonomy" id="1538463"/>
    <lineage>
        <taxon>Bacteria</taxon>
        <taxon>Bacillati</taxon>
        <taxon>Actinomycetota</taxon>
        <taxon>Actinomycetes</taxon>
        <taxon>Mycobacteriales</taxon>
        <taxon>Nocardiaceae</taxon>
        <taxon>Nocardia</taxon>
    </lineage>
</organism>
<dbReference type="EMBL" id="MUMY01000006">
    <property type="protein sequence ID" value="ONM49088.1"/>
    <property type="molecule type" value="Genomic_DNA"/>
</dbReference>
<comment type="caution">
    <text evidence="2">The sequence shown here is derived from an EMBL/GenBank/DDBJ whole genome shotgun (WGS) entry which is preliminary data.</text>
</comment>
<evidence type="ECO:0000256" key="1">
    <source>
        <dbReference type="SAM" id="MobiDB-lite"/>
    </source>
</evidence>
<feature type="region of interest" description="Disordered" evidence="1">
    <location>
        <begin position="1"/>
        <end position="21"/>
    </location>
</feature>
<sequence>MDFGTEANRLSGHPAAVAGDPLRSAGLVPEYRYSTKRVADYARPHTPASQMIPIGRTSIREPPSIFRNEVRPFVA</sequence>
<reference evidence="2 3" key="1">
    <citation type="journal article" date="2016" name="Antonie Van Leeuwenhoek">
        <title>Nocardia donostiensis sp. nov., isolated from human respiratory specimens.</title>
        <authorList>
            <person name="Ercibengoa M."/>
            <person name="Bell M."/>
            <person name="Marimon J.M."/>
            <person name="Humrighouse B."/>
            <person name="Klenk H.P."/>
            <person name="Potter G."/>
            <person name="Perez-Trallero E."/>
        </authorList>
    </citation>
    <scope>NUCLEOTIDE SEQUENCE [LARGE SCALE GENOMIC DNA]</scope>
    <source>
        <strain evidence="2 3">X1655</strain>
    </source>
</reference>
<evidence type="ECO:0000313" key="3">
    <source>
        <dbReference type="Proteomes" id="UP000188836"/>
    </source>
</evidence>
<name>A0A1W0AV49_9NOCA</name>